<dbReference type="Proteomes" id="UP000663823">
    <property type="component" value="Unassembled WGS sequence"/>
</dbReference>
<reference evidence="2" key="1">
    <citation type="submission" date="2021-02" db="EMBL/GenBank/DDBJ databases">
        <authorList>
            <person name="Nowell W R."/>
        </authorList>
    </citation>
    <scope>NUCLEOTIDE SEQUENCE</scope>
</reference>
<evidence type="ECO:0000256" key="1">
    <source>
        <dbReference type="ARBA" id="ARBA00023002"/>
    </source>
</evidence>
<dbReference type="SUPFAM" id="SSF51735">
    <property type="entry name" value="NAD(P)-binding Rossmann-fold domains"/>
    <property type="match status" value="1"/>
</dbReference>
<dbReference type="PANTHER" id="PTHR43658">
    <property type="entry name" value="SHORT-CHAIN DEHYDROGENASE/REDUCTASE"/>
    <property type="match status" value="1"/>
</dbReference>
<dbReference type="EMBL" id="CAJOAX010014844">
    <property type="protein sequence ID" value="CAF4148491.1"/>
    <property type="molecule type" value="Genomic_DNA"/>
</dbReference>
<dbReference type="PANTHER" id="PTHR43658:SF8">
    <property type="entry name" value="17-BETA-HYDROXYSTEROID DEHYDROGENASE 14-RELATED"/>
    <property type="match status" value="1"/>
</dbReference>
<name>A0A819XZN2_9BILA</name>
<protein>
    <submittedName>
        <fullName evidence="2">Uncharacterized protein</fullName>
    </submittedName>
</protein>
<dbReference type="AlphaFoldDB" id="A0A819XZN2"/>
<proteinExistence type="predicted"/>
<dbReference type="Gene3D" id="3.40.50.720">
    <property type="entry name" value="NAD(P)-binding Rossmann-like Domain"/>
    <property type="match status" value="1"/>
</dbReference>
<accession>A0A819XZN2</accession>
<dbReference type="InterPro" id="IPR036291">
    <property type="entry name" value="NAD(P)-bd_dom_sf"/>
</dbReference>
<dbReference type="CDD" id="cd05233">
    <property type="entry name" value="SDR_c"/>
    <property type="match status" value="1"/>
</dbReference>
<gene>
    <name evidence="2" type="ORF">OTI717_LOCUS36105</name>
</gene>
<dbReference type="InterPro" id="IPR002347">
    <property type="entry name" value="SDR_fam"/>
</dbReference>
<dbReference type="Pfam" id="PF00106">
    <property type="entry name" value="adh_short"/>
    <property type="match status" value="1"/>
</dbReference>
<organism evidence="2 3">
    <name type="scientific">Rotaria sordida</name>
    <dbReference type="NCBI Taxonomy" id="392033"/>
    <lineage>
        <taxon>Eukaryota</taxon>
        <taxon>Metazoa</taxon>
        <taxon>Spiralia</taxon>
        <taxon>Gnathifera</taxon>
        <taxon>Rotifera</taxon>
        <taxon>Eurotatoria</taxon>
        <taxon>Bdelloidea</taxon>
        <taxon>Philodinida</taxon>
        <taxon>Philodinidae</taxon>
        <taxon>Rotaria</taxon>
    </lineage>
</organism>
<dbReference type="GO" id="GO:0016491">
    <property type="term" value="F:oxidoreductase activity"/>
    <property type="evidence" value="ECO:0007669"/>
    <property type="project" value="UniProtKB-KW"/>
</dbReference>
<dbReference type="PRINTS" id="PR00080">
    <property type="entry name" value="SDRFAMILY"/>
</dbReference>
<evidence type="ECO:0000313" key="3">
    <source>
        <dbReference type="Proteomes" id="UP000663823"/>
    </source>
</evidence>
<comment type="caution">
    <text evidence="2">The sequence shown here is derived from an EMBL/GenBank/DDBJ whole genome shotgun (WGS) entry which is preliminary data.</text>
</comment>
<keyword evidence="1" id="KW-0560">Oxidoreductase</keyword>
<sequence length="97" mass="10504">MISIAVMSVRAEEKNHRKTDILRTGSTVDIPVEKFHSILDTNIIDTFFICRTCLPHSVITTGNLINTTSAAALHGHPFMSIHAASKGAIVAFTKSLA</sequence>
<evidence type="ECO:0000313" key="2">
    <source>
        <dbReference type="EMBL" id="CAF4148491.1"/>
    </source>
</evidence>